<dbReference type="SMART" id="SM00220">
    <property type="entry name" value="S_TKc"/>
    <property type="match status" value="1"/>
</dbReference>
<dbReference type="CDD" id="cd14014">
    <property type="entry name" value="STKc_PknB_like"/>
    <property type="match status" value="1"/>
</dbReference>
<evidence type="ECO:0000256" key="11">
    <source>
        <dbReference type="SAM" id="Phobius"/>
    </source>
</evidence>
<dbReference type="Gene3D" id="3.30.200.20">
    <property type="entry name" value="Phosphorylase Kinase, domain 1"/>
    <property type="match status" value="1"/>
</dbReference>
<dbReference type="SUPFAM" id="SSF54184">
    <property type="entry name" value="Penicillin-binding protein 2x (pbp-2x), c-terminal domain"/>
    <property type="match status" value="1"/>
</dbReference>
<dbReference type="Pfam" id="PF03793">
    <property type="entry name" value="PASTA"/>
    <property type="match status" value="3"/>
</dbReference>
<evidence type="ECO:0000256" key="5">
    <source>
        <dbReference type="ARBA" id="ARBA00022777"/>
    </source>
</evidence>
<evidence type="ECO:0000256" key="4">
    <source>
        <dbReference type="ARBA" id="ARBA00022741"/>
    </source>
</evidence>
<dbReference type="InterPro" id="IPR005543">
    <property type="entry name" value="PASTA_dom"/>
</dbReference>
<dbReference type="Pfam" id="PF00069">
    <property type="entry name" value="Pkinase"/>
    <property type="match status" value="1"/>
</dbReference>
<dbReference type="Gene3D" id="3.30.10.20">
    <property type="match status" value="3"/>
</dbReference>
<dbReference type="PANTHER" id="PTHR43289">
    <property type="entry name" value="MITOGEN-ACTIVATED PROTEIN KINASE KINASE KINASE 20-RELATED"/>
    <property type="match status" value="1"/>
</dbReference>
<dbReference type="PROSITE" id="PS50011">
    <property type="entry name" value="PROTEIN_KINASE_DOM"/>
    <property type="match status" value="1"/>
</dbReference>
<comment type="catalytic activity">
    <reaction evidence="7">
        <text>L-threonyl-[protein] + ATP = O-phospho-L-threonyl-[protein] + ADP + H(+)</text>
        <dbReference type="Rhea" id="RHEA:46608"/>
        <dbReference type="Rhea" id="RHEA-COMP:11060"/>
        <dbReference type="Rhea" id="RHEA-COMP:11605"/>
        <dbReference type="ChEBI" id="CHEBI:15378"/>
        <dbReference type="ChEBI" id="CHEBI:30013"/>
        <dbReference type="ChEBI" id="CHEBI:30616"/>
        <dbReference type="ChEBI" id="CHEBI:61977"/>
        <dbReference type="ChEBI" id="CHEBI:456216"/>
        <dbReference type="EC" id="2.7.11.1"/>
    </reaction>
</comment>
<feature type="domain" description="PASTA" evidence="13">
    <location>
        <begin position="430"/>
        <end position="498"/>
    </location>
</feature>
<dbReference type="SUPFAM" id="SSF56112">
    <property type="entry name" value="Protein kinase-like (PK-like)"/>
    <property type="match status" value="1"/>
</dbReference>
<dbReference type="GO" id="GO:0016301">
    <property type="term" value="F:kinase activity"/>
    <property type="evidence" value="ECO:0007669"/>
    <property type="project" value="UniProtKB-KW"/>
</dbReference>
<dbReference type="NCBIfam" id="NF033483">
    <property type="entry name" value="PknB_PASTA_kin"/>
    <property type="match status" value="1"/>
</dbReference>
<dbReference type="EMBL" id="JBHLTP010000009">
    <property type="protein sequence ID" value="MFC0524090.1"/>
    <property type="molecule type" value="Genomic_DNA"/>
</dbReference>
<keyword evidence="3" id="KW-0808">Transferase</keyword>
<evidence type="ECO:0000256" key="2">
    <source>
        <dbReference type="ARBA" id="ARBA00022527"/>
    </source>
</evidence>
<evidence type="ECO:0000256" key="9">
    <source>
        <dbReference type="PROSITE-ProRule" id="PRU10141"/>
    </source>
</evidence>
<feature type="domain" description="PASTA" evidence="13">
    <location>
        <begin position="499"/>
        <end position="567"/>
    </location>
</feature>
<keyword evidence="5 14" id="KW-0418">Kinase</keyword>
<evidence type="ECO:0000256" key="8">
    <source>
        <dbReference type="ARBA" id="ARBA00048679"/>
    </source>
</evidence>
<comment type="caution">
    <text evidence="14">The sequence shown here is derived from an EMBL/GenBank/DDBJ whole genome shotgun (WGS) entry which is preliminary data.</text>
</comment>
<keyword evidence="11" id="KW-1133">Transmembrane helix</keyword>
<evidence type="ECO:0000256" key="3">
    <source>
        <dbReference type="ARBA" id="ARBA00022679"/>
    </source>
</evidence>
<dbReference type="SMART" id="SM00740">
    <property type="entry name" value="PASTA"/>
    <property type="match status" value="3"/>
</dbReference>
<keyword evidence="11" id="KW-0472">Membrane</keyword>
<keyword evidence="4 9" id="KW-0547">Nucleotide-binding</keyword>
<evidence type="ECO:0000256" key="6">
    <source>
        <dbReference type="ARBA" id="ARBA00022840"/>
    </source>
</evidence>
<dbReference type="InterPro" id="IPR008271">
    <property type="entry name" value="Ser/Thr_kinase_AS"/>
</dbReference>
<protein>
    <recommendedName>
        <fullName evidence="1">non-specific serine/threonine protein kinase</fullName>
        <ecNumber evidence="1">2.7.11.1</ecNumber>
    </recommendedName>
</protein>
<organism evidence="14 15">
    <name type="scientific">Pontibacillus salicampi</name>
    <dbReference type="NCBI Taxonomy" id="1449801"/>
    <lineage>
        <taxon>Bacteria</taxon>
        <taxon>Bacillati</taxon>
        <taxon>Bacillota</taxon>
        <taxon>Bacilli</taxon>
        <taxon>Bacillales</taxon>
        <taxon>Bacillaceae</taxon>
        <taxon>Pontibacillus</taxon>
    </lineage>
</organism>
<dbReference type="InterPro" id="IPR011009">
    <property type="entry name" value="Kinase-like_dom_sf"/>
</dbReference>
<dbReference type="Gene3D" id="1.10.510.10">
    <property type="entry name" value="Transferase(Phosphotransferase) domain 1"/>
    <property type="match status" value="1"/>
</dbReference>
<keyword evidence="6 9" id="KW-0067">ATP-binding</keyword>
<gene>
    <name evidence="14" type="primary">pknB</name>
    <name evidence="14" type="ORF">ACFFGV_11005</name>
</gene>
<sequence>MLKGHLLNERYEIKEMIGGGGMANVYLATDTILNRDVAIKVLRLEYNNDDEFIARFRREAHSATSLSHPNIVNIFDVGEEEHIYYMVMEYVDGMTLKQYIQTYGPVEVQDALDITKQITSAISHAHDNDIVHRDIKPQNILIDEYKQVKVTDFGIAMALSATSLTQTNSVLGSVHYLSPEQARGGMATKKSDIYSIGIVLFELLTGRLPFSGQSAVSIALKHLQSETPSLKRWNAMIPQSVENIVLKATAKDPFHRYDDIYDLVDDLETALHPDRQQEQKFEVPFDDNEEVTKAIPIITNDMYSQHDSKENTIVHDTNHTETPPAQDAKKKKKKKWKGWVFGSLAVIALVAVLAVFLIPKLLIPKDVEVPDVTDMSYEEAYSKLSELKLDVSQETMYSGDVEEGNVVKTSPDSGSTIKEGAPIKIYTSLGKEKVEFEDYTGKTFSQVKKILEEQGYSVRAIPQTSSDIPEGEIMEHVQPSPGEKVIPGEENVIFEVSSGPEKVTIQSLEGMTLEEVKNYVNQNDKISLKEPQYEYSDTVQEGTVIRQEPEALTEVNSGAEIQVYISQGPEEKPPVSKEVSFTVEVPENENNSQNQNGDSSDNQEGSDKEKQADEYSVKVYIEDMNNDYSQVAIEETISETTDYTIDLTIADGEKAKYKVMLDDSVYKEETVPYEEGESN</sequence>
<feature type="domain" description="PASTA" evidence="13">
    <location>
        <begin position="363"/>
        <end position="429"/>
    </location>
</feature>
<evidence type="ECO:0000256" key="1">
    <source>
        <dbReference type="ARBA" id="ARBA00012513"/>
    </source>
</evidence>
<evidence type="ECO:0000256" key="10">
    <source>
        <dbReference type="SAM" id="MobiDB-lite"/>
    </source>
</evidence>
<feature type="domain" description="Protein kinase" evidence="12">
    <location>
        <begin position="11"/>
        <end position="275"/>
    </location>
</feature>
<feature type="compositionally biased region" description="Low complexity" evidence="10">
    <location>
        <begin position="588"/>
        <end position="603"/>
    </location>
</feature>
<evidence type="ECO:0000313" key="15">
    <source>
        <dbReference type="Proteomes" id="UP001589836"/>
    </source>
</evidence>
<dbReference type="PANTHER" id="PTHR43289:SF34">
    <property type="entry name" value="SERINE_THREONINE-PROTEIN KINASE YBDM-RELATED"/>
    <property type="match status" value="1"/>
</dbReference>
<dbReference type="Proteomes" id="UP001589836">
    <property type="component" value="Unassembled WGS sequence"/>
</dbReference>
<dbReference type="PROSITE" id="PS00107">
    <property type="entry name" value="PROTEIN_KINASE_ATP"/>
    <property type="match status" value="1"/>
</dbReference>
<name>A0ABV6LNV8_9BACI</name>
<dbReference type="RefSeq" id="WP_377347691.1">
    <property type="nucleotide sequence ID" value="NZ_JBHLTP010000009.1"/>
</dbReference>
<dbReference type="EC" id="2.7.11.1" evidence="1"/>
<dbReference type="InterPro" id="IPR000719">
    <property type="entry name" value="Prot_kinase_dom"/>
</dbReference>
<evidence type="ECO:0000259" key="13">
    <source>
        <dbReference type="PROSITE" id="PS51178"/>
    </source>
</evidence>
<keyword evidence="2" id="KW-0723">Serine/threonine-protein kinase</keyword>
<proteinExistence type="predicted"/>
<feature type="region of interest" description="Disordered" evidence="10">
    <location>
        <begin position="587"/>
        <end position="611"/>
    </location>
</feature>
<dbReference type="PROSITE" id="PS00108">
    <property type="entry name" value="PROTEIN_KINASE_ST"/>
    <property type="match status" value="1"/>
</dbReference>
<dbReference type="InterPro" id="IPR017441">
    <property type="entry name" value="Protein_kinase_ATP_BS"/>
</dbReference>
<reference evidence="14 15" key="1">
    <citation type="submission" date="2024-09" db="EMBL/GenBank/DDBJ databases">
        <authorList>
            <person name="Sun Q."/>
            <person name="Mori K."/>
        </authorList>
    </citation>
    <scope>NUCLEOTIDE SEQUENCE [LARGE SCALE GENOMIC DNA]</scope>
    <source>
        <strain evidence="14 15">NCAIM B.02529</strain>
    </source>
</reference>
<evidence type="ECO:0000256" key="7">
    <source>
        <dbReference type="ARBA" id="ARBA00047899"/>
    </source>
</evidence>
<evidence type="ECO:0000259" key="12">
    <source>
        <dbReference type="PROSITE" id="PS50011"/>
    </source>
</evidence>
<accession>A0ABV6LNV8</accession>
<dbReference type="PROSITE" id="PS51178">
    <property type="entry name" value="PASTA"/>
    <property type="match status" value="3"/>
</dbReference>
<keyword evidence="11" id="KW-0812">Transmembrane</keyword>
<feature type="binding site" evidence="9">
    <location>
        <position position="40"/>
    </location>
    <ligand>
        <name>ATP</name>
        <dbReference type="ChEBI" id="CHEBI:30616"/>
    </ligand>
</feature>
<feature type="transmembrane region" description="Helical" evidence="11">
    <location>
        <begin position="339"/>
        <end position="358"/>
    </location>
</feature>
<keyword evidence="15" id="KW-1185">Reference proteome</keyword>
<comment type="catalytic activity">
    <reaction evidence="8">
        <text>L-seryl-[protein] + ATP = O-phospho-L-seryl-[protein] + ADP + H(+)</text>
        <dbReference type="Rhea" id="RHEA:17989"/>
        <dbReference type="Rhea" id="RHEA-COMP:9863"/>
        <dbReference type="Rhea" id="RHEA-COMP:11604"/>
        <dbReference type="ChEBI" id="CHEBI:15378"/>
        <dbReference type="ChEBI" id="CHEBI:29999"/>
        <dbReference type="ChEBI" id="CHEBI:30616"/>
        <dbReference type="ChEBI" id="CHEBI:83421"/>
        <dbReference type="ChEBI" id="CHEBI:456216"/>
        <dbReference type="EC" id="2.7.11.1"/>
    </reaction>
</comment>
<dbReference type="CDD" id="cd06577">
    <property type="entry name" value="PASTA_pknB"/>
    <property type="match status" value="3"/>
</dbReference>
<evidence type="ECO:0000313" key="14">
    <source>
        <dbReference type="EMBL" id="MFC0524090.1"/>
    </source>
</evidence>
<dbReference type="Gene3D" id="2.60.40.2560">
    <property type="match status" value="1"/>
</dbReference>